<proteinExistence type="predicted"/>
<evidence type="ECO:0000256" key="3">
    <source>
        <dbReference type="SAM" id="SignalP"/>
    </source>
</evidence>
<dbReference type="InterPro" id="IPR019734">
    <property type="entry name" value="TPR_rpt"/>
</dbReference>
<dbReference type="RefSeq" id="WP_123638569.1">
    <property type="nucleotide sequence ID" value="NZ_RJUK01000001.1"/>
</dbReference>
<dbReference type="PANTHER" id="PTHR45586:SF1">
    <property type="entry name" value="LIPOPOLYSACCHARIDE ASSEMBLY PROTEIN B"/>
    <property type="match status" value="1"/>
</dbReference>
<evidence type="ECO:0000256" key="2">
    <source>
        <dbReference type="ARBA" id="ARBA00022803"/>
    </source>
</evidence>
<keyword evidence="2" id="KW-0802">TPR repeat</keyword>
<dbReference type="SMART" id="SM00028">
    <property type="entry name" value="TPR"/>
    <property type="match status" value="6"/>
</dbReference>
<evidence type="ECO:0000313" key="4">
    <source>
        <dbReference type="EMBL" id="ROQ21605.1"/>
    </source>
</evidence>
<comment type="caution">
    <text evidence="4">The sequence shown here is derived from an EMBL/GenBank/DDBJ whole genome shotgun (WGS) entry which is preliminary data.</text>
</comment>
<name>A0A3N1NZI1_9GAMM</name>
<gene>
    <name evidence="4" type="ORF">EDC38_2231</name>
</gene>
<keyword evidence="3" id="KW-0732">Signal</keyword>
<dbReference type="PROSITE" id="PS51257">
    <property type="entry name" value="PROKAR_LIPOPROTEIN"/>
    <property type="match status" value="1"/>
</dbReference>
<feature type="chain" id="PRO_5018050245" evidence="3">
    <location>
        <begin position="24"/>
        <end position="955"/>
    </location>
</feature>
<evidence type="ECO:0000256" key="1">
    <source>
        <dbReference type="ARBA" id="ARBA00022737"/>
    </source>
</evidence>
<sequence>MSRVFRSLGLVSALALMAGCVSSGNRHGGLEALPEARLPGPEALTPESAERIAQRYERALAVAQDPALQLDIRWRLADLAMARSEAALARSDSAEPQFDEPIERYRALLSDYREGRWAEDGIEPPASPDHLYYQLAKAYALDGRMEEADRTLVALAEQFPESRYYAEAQFRRAERAFSQGDYAASEALYRELLPDVGAVPEFGQNALYMRAWAQFKQGDYPEALVSFAGVLDHLLLPADDAAQLDRAWAQLSGAQAEVAGDALRAMALSFAYLEGPDSIGELERRIGARPYEHRLYQRLAETYREQERVRDAADTYGRYVAENPDSDLAPGFTLAQIDTYREGRYPTLVRSTQQEFVRRYGLLSAYWFKRGGQPGSLVEESLREFLPVLANFQHARAQRLADQGDGEERTRQAFAHAATWYREFVASFPDDPAVPEQRFLLAEALNAAGQWPEALDHYRRVAFDHQDPEYGREAGYAAVLLADELERRAGLETDQWWARRLEVGQQFADQYADDPRATGVLGHLARGQLERGELNSAAALAQRLLDWQPPASPDEQFSAWLVLGHSQFDLGQFAAAERAYWQVLERWPETDEGSAEMMAGTPSRAEVRERIAASMYQRARQRLDADDVSGAVALLAEIPQTLPNTDVAAQAQFDTAHYLMQLERWPEAQQALETFRAAYPDSPLQAQIPVRLARVYQARENWLAAAAELRRVEQISDDPELQRESLYLAAELYQRAGERSEAIDAFRRYAHNYPQPAADRREAEYQMTELYRQTGEADKRAFWLRRLVDGHQSGDGRSNYLAAFAASELAESSFNAFSQIKLRLPLGPSLERKQAALERALADQEAILDYGVAEFSTRASHRMAAIYHQLGRDLMDSERPEGLGVLELEQYDILLEEQAYPFEEKAIELYEINARRTQRGVYDQWVRESFEALAQILPARYGKEEQVAEVSRGIY</sequence>
<dbReference type="SUPFAM" id="SSF48452">
    <property type="entry name" value="TPR-like"/>
    <property type="match status" value="3"/>
</dbReference>
<organism evidence="4 5">
    <name type="scientific">Marinimicrobium koreense</name>
    <dbReference type="NCBI Taxonomy" id="306545"/>
    <lineage>
        <taxon>Bacteria</taxon>
        <taxon>Pseudomonadati</taxon>
        <taxon>Pseudomonadota</taxon>
        <taxon>Gammaproteobacteria</taxon>
        <taxon>Cellvibrionales</taxon>
        <taxon>Cellvibrionaceae</taxon>
        <taxon>Marinimicrobium</taxon>
    </lineage>
</organism>
<reference evidence="4 5" key="1">
    <citation type="submission" date="2018-11" db="EMBL/GenBank/DDBJ databases">
        <title>Genomic Encyclopedia of Type Strains, Phase IV (KMG-IV): sequencing the most valuable type-strain genomes for metagenomic binning, comparative biology and taxonomic classification.</title>
        <authorList>
            <person name="Goeker M."/>
        </authorList>
    </citation>
    <scope>NUCLEOTIDE SEQUENCE [LARGE SCALE GENOMIC DNA]</scope>
    <source>
        <strain evidence="4 5">DSM 16974</strain>
    </source>
</reference>
<accession>A0A3N1NZI1</accession>
<dbReference type="PANTHER" id="PTHR45586">
    <property type="entry name" value="TPR REPEAT-CONTAINING PROTEIN PA4667"/>
    <property type="match status" value="1"/>
</dbReference>
<dbReference type="Proteomes" id="UP000273643">
    <property type="component" value="Unassembled WGS sequence"/>
</dbReference>
<dbReference type="Pfam" id="PF13174">
    <property type="entry name" value="TPR_6"/>
    <property type="match status" value="4"/>
</dbReference>
<protein>
    <submittedName>
        <fullName evidence="4">Tetratricopeptide repeat protein</fullName>
    </submittedName>
</protein>
<dbReference type="Gene3D" id="1.25.40.10">
    <property type="entry name" value="Tetratricopeptide repeat domain"/>
    <property type="match status" value="6"/>
</dbReference>
<dbReference type="InterPro" id="IPR011990">
    <property type="entry name" value="TPR-like_helical_dom_sf"/>
</dbReference>
<keyword evidence="1" id="KW-0677">Repeat</keyword>
<dbReference type="AlphaFoldDB" id="A0A3N1NZI1"/>
<dbReference type="InterPro" id="IPR051012">
    <property type="entry name" value="CellSynth/LPSAsmb/PSIAsmb"/>
</dbReference>
<evidence type="ECO:0000313" key="5">
    <source>
        <dbReference type="Proteomes" id="UP000273643"/>
    </source>
</evidence>
<keyword evidence="5" id="KW-1185">Reference proteome</keyword>
<dbReference type="EMBL" id="RJUK01000001">
    <property type="protein sequence ID" value="ROQ21605.1"/>
    <property type="molecule type" value="Genomic_DNA"/>
</dbReference>
<feature type="signal peptide" evidence="3">
    <location>
        <begin position="1"/>
        <end position="23"/>
    </location>
</feature>
<dbReference type="OrthoDB" id="9806825at2"/>